<feature type="region of interest" description="Disordered" evidence="9">
    <location>
        <begin position="121"/>
        <end position="153"/>
    </location>
</feature>
<evidence type="ECO:0000256" key="8">
    <source>
        <dbReference type="ARBA" id="ARBA00023303"/>
    </source>
</evidence>
<feature type="compositionally biased region" description="Basic and acidic residues" evidence="9">
    <location>
        <begin position="205"/>
        <end position="221"/>
    </location>
</feature>
<feature type="region of interest" description="Disordered" evidence="9">
    <location>
        <begin position="335"/>
        <end position="362"/>
    </location>
</feature>
<protein>
    <recommendedName>
        <fullName evidence="11">Cyclic nucleotide-binding domain-containing protein</fullName>
    </recommendedName>
</protein>
<feature type="domain" description="Cyclic nucleotide-binding" evidence="11">
    <location>
        <begin position="754"/>
        <end position="855"/>
    </location>
</feature>
<dbReference type="GO" id="GO:0005249">
    <property type="term" value="F:voltage-gated potassium channel activity"/>
    <property type="evidence" value="ECO:0007669"/>
    <property type="project" value="InterPro"/>
</dbReference>
<keyword evidence="5" id="KW-0406">Ion transport</keyword>
<organism evidence="12 13">
    <name type="scientific">Prymnesium parvum</name>
    <name type="common">Toxic golden alga</name>
    <dbReference type="NCBI Taxonomy" id="97485"/>
    <lineage>
        <taxon>Eukaryota</taxon>
        <taxon>Haptista</taxon>
        <taxon>Haptophyta</taxon>
        <taxon>Prymnesiophyceae</taxon>
        <taxon>Prymnesiales</taxon>
        <taxon>Prymnesiaceae</taxon>
        <taxon>Prymnesium</taxon>
    </lineage>
</organism>
<dbReference type="InterPro" id="IPR005821">
    <property type="entry name" value="Ion_trans_dom"/>
</dbReference>
<dbReference type="GO" id="GO:0044877">
    <property type="term" value="F:protein-containing complex binding"/>
    <property type="evidence" value="ECO:0007669"/>
    <property type="project" value="TreeGrafter"/>
</dbReference>
<dbReference type="InterPro" id="IPR000595">
    <property type="entry name" value="cNMP-bd_dom"/>
</dbReference>
<dbReference type="PROSITE" id="PS00888">
    <property type="entry name" value="CNMP_BINDING_1"/>
    <property type="match status" value="1"/>
</dbReference>
<dbReference type="SMART" id="SM00100">
    <property type="entry name" value="cNMP"/>
    <property type="match status" value="1"/>
</dbReference>
<evidence type="ECO:0000259" key="11">
    <source>
        <dbReference type="PROSITE" id="PS50042"/>
    </source>
</evidence>
<dbReference type="EMBL" id="JBGBPQ010000026">
    <property type="protein sequence ID" value="KAL1498939.1"/>
    <property type="molecule type" value="Genomic_DNA"/>
</dbReference>
<dbReference type="GO" id="GO:0005221">
    <property type="term" value="F:intracellularly cyclic nucleotide-activated monoatomic cation channel activity"/>
    <property type="evidence" value="ECO:0007669"/>
    <property type="project" value="InterPro"/>
</dbReference>
<dbReference type="InterPro" id="IPR050866">
    <property type="entry name" value="CNG_cation_channel"/>
</dbReference>
<evidence type="ECO:0000256" key="1">
    <source>
        <dbReference type="ARBA" id="ARBA00004141"/>
    </source>
</evidence>
<comment type="subcellular location">
    <subcellularLocation>
        <location evidence="1">Membrane</location>
        <topology evidence="1">Multi-pass membrane protein</topology>
    </subcellularLocation>
</comment>
<keyword evidence="6 10" id="KW-0472">Membrane</keyword>
<feature type="region of interest" description="Disordered" evidence="9">
    <location>
        <begin position="182"/>
        <end position="240"/>
    </location>
</feature>
<evidence type="ECO:0000256" key="7">
    <source>
        <dbReference type="ARBA" id="ARBA00023286"/>
    </source>
</evidence>
<evidence type="ECO:0000256" key="9">
    <source>
        <dbReference type="SAM" id="MobiDB-lite"/>
    </source>
</evidence>
<dbReference type="Pfam" id="PF00520">
    <property type="entry name" value="Ion_trans"/>
    <property type="match status" value="1"/>
</dbReference>
<dbReference type="PROSITE" id="PS50042">
    <property type="entry name" value="CNMP_BINDING_3"/>
    <property type="match status" value="1"/>
</dbReference>
<feature type="transmembrane region" description="Helical" evidence="10">
    <location>
        <begin position="557"/>
        <end position="578"/>
    </location>
</feature>
<dbReference type="Proteomes" id="UP001515480">
    <property type="component" value="Unassembled WGS sequence"/>
</dbReference>
<comment type="caution">
    <text evidence="12">The sequence shown here is derived from an EMBL/GenBank/DDBJ whole genome shotgun (WGS) entry which is preliminary data.</text>
</comment>
<evidence type="ECO:0000256" key="10">
    <source>
        <dbReference type="SAM" id="Phobius"/>
    </source>
</evidence>
<dbReference type="Gene3D" id="1.10.287.630">
    <property type="entry name" value="Helix hairpin bin"/>
    <property type="match status" value="1"/>
</dbReference>
<dbReference type="PANTHER" id="PTHR45638">
    <property type="entry name" value="CYCLIC NUCLEOTIDE-GATED CATION CHANNEL SUBUNIT A"/>
    <property type="match status" value="1"/>
</dbReference>
<dbReference type="SUPFAM" id="SSF81324">
    <property type="entry name" value="Voltage-gated potassium channels"/>
    <property type="match status" value="1"/>
</dbReference>
<feature type="transmembrane region" description="Helical" evidence="10">
    <location>
        <begin position="459"/>
        <end position="477"/>
    </location>
</feature>
<feature type="transmembrane region" description="Helical" evidence="10">
    <location>
        <begin position="650"/>
        <end position="676"/>
    </location>
</feature>
<keyword evidence="8" id="KW-0407">Ion channel</keyword>
<evidence type="ECO:0000256" key="6">
    <source>
        <dbReference type="ARBA" id="ARBA00023136"/>
    </source>
</evidence>
<evidence type="ECO:0000256" key="2">
    <source>
        <dbReference type="ARBA" id="ARBA00022448"/>
    </source>
</evidence>
<feature type="compositionally biased region" description="Polar residues" evidence="9">
    <location>
        <begin position="337"/>
        <end position="349"/>
    </location>
</feature>
<dbReference type="InterPro" id="IPR014710">
    <property type="entry name" value="RmlC-like_jellyroll"/>
</dbReference>
<dbReference type="Pfam" id="PF00027">
    <property type="entry name" value="cNMP_binding"/>
    <property type="match status" value="1"/>
</dbReference>
<evidence type="ECO:0000256" key="5">
    <source>
        <dbReference type="ARBA" id="ARBA00023065"/>
    </source>
</evidence>
<evidence type="ECO:0000313" key="13">
    <source>
        <dbReference type="Proteomes" id="UP001515480"/>
    </source>
</evidence>
<evidence type="ECO:0000313" key="12">
    <source>
        <dbReference type="EMBL" id="KAL1498939.1"/>
    </source>
</evidence>
<dbReference type="InterPro" id="IPR018490">
    <property type="entry name" value="cNMP-bd_dom_sf"/>
</dbReference>
<feature type="transmembrane region" description="Helical" evidence="10">
    <location>
        <begin position="433"/>
        <end position="453"/>
    </location>
</feature>
<keyword evidence="13" id="KW-1185">Reference proteome</keyword>
<keyword evidence="2" id="KW-0813">Transport</keyword>
<keyword evidence="4 10" id="KW-1133">Transmembrane helix</keyword>
<feature type="transmembrane region" description="Helical" evidence="10">
    <location>
        <begin position="620"/>
        <end position="638"/>
    </location>
</feature>
<dbReference type="FunFam" id="1.10.287.630:FF:000001">
    <property type="entry name" value="Cyclic nucleotide-gated channel alpha 3"/>
    <property type="match status" value="1"/>
</dbReference>
<feature type="compositionally biased region" description="Low complexity" evidence="9">
    <location>
        <begin position="83"/>
        <end position="94"/>
    </location>
</feature>
<proteinExistence type="predicted"/>
<dbReference type="InterPro" id="IPR018488">
    <property type="entry name" value="cNMP-bd_CS"/>
</dbReference>
<dbReference type="GO" id="GO:0016020">
    <property type="term" value="C:membrane"/>
    <property type="evidence" value="ECO:0007669"/>
    <property type="project" value="UniProtKB-SubCell"/>
</dbReference>
<dbReference type="CDD" id="cd00038">
    <property type="entry name" value="CAP_ED"/>
    <property type="match status" value="1"/>
</dbReference>
<sequence>MAELELQHASPAGLRRECSLRHALEAHAAGKQPLWSLLRRKCRAHSKEAPHHHLAAPPRGCLKKARASSGEPRDSPPSATPDPLSRQARAALRPPLSAADARRCFLALPLRSACLSAPCLSQPGPSDASPPPAEEEGASHTSSPALTPAPLRMHCSSSGACTLADGEGEPPAAHQRISFRTPLPSAEGEGTSPGASPSSARYSRGKGDSDDGEEAHSPRTSERRRKLGEGSSSRHSGSSVFAFVPGVRGSAAKVAPLVKNSSGKVRPMLSHGGSRSGFKRTMSDWTGEWSTRTSHFEEVPSGRRTLVQDCAVGVEKRTMQELLADKLSTSEEIVTAQKRSSVLPGSQQNGEDEGRPRRGTASSLRSIVPRLSYFAGTSMREHRPSQMTWRRSSDEDEQLSSGVRKIQYMHQVDSNDNAVMIDPYSRLLHQWKLLVAVAASVSLIIFPLEWAFASMKTDVLLLIGWLTTSIFVANIFAKLRTAIVQYGILNRDPFAVAVLYIYSWDFSCDCLCVLSFPLQWWSSRHFAPLTLLTLKLIASYTRTLERALKVQQSHRRILELALFSLFTMHWIACIWCLLAKREHIAYFRGWEEGDDPRALPSTWFITYLRRLSAPPPNSHVITYLYALYWALATVTTIGYGDVVTVNELEVAVMCVTICVSAMLYSTLIAYVSNLILSSDVNWTSHKQKVETIKSYMRHRKIPGHLQLRVEEYLDYLWTTQKGLDEINILGVLPRTLRLQLSLFCNSRIVPTVPLFNGVSSNVCAAIVSQLQPRVFVPDDRIVRKGDWGDEMFLIYRGVVKLIEISESTGRGIYLRDGDYFGEIAVLTCGKRMVSVRAVTYCHLYSLSQQLLERILQQHPDSITNMLINMKRCYTNFEDIKDNILASSGPETRSQREQ</sequence>
<keyword evidence="3 10" id="KW-0812">Transmembrane</keyword>
<reference evidence="12 13" key="1">
    <citation type="journal article" date="2024" name="Science">
        <title>Giant polyketide synthase enzymes in the biosynthesis of giant marine polyether toxins.</title>
        <authorList>
            <person name="Fallon T.R."/>
            <person name="Shende V.V."/>
            <person name="Wierzbicki I.H."/>
            <person name="Pendleton A.L."/>
            <person name="Watervoot N.F."/>
            <person name="Auber R.P."/>
            <person name="Gonzalez D.J."/>
            <person name="Wisecaver J.H."/>
            <person name="Moore B.S."/>
        </authorList>
    </citation>
    <scope>NUCLEOTIDE SEQUENCE [LARGE SCALE GENOMIC DNA]</scope>
    <source>
        <strain evidence="12 13">12B1</strain>
    </source>
</reference>
<dbReference type="AlphaFoldDB" id="A0AB34IFH6"/>
<dbReference type="Gene3D" id="2.60.120.10">
    <property type="entry name" value="Jelly Rolls"/>
    <property type="match status" value="1"/>
</dbReference>
<dbReference type="Gene3D" id="1.10.287.70">
    <property type="match status" value="1"/>
</dbReference>
<feature type="transmembrane region" description="Helical" evidence="10">
    <location>
        <begin position="498"/>
        <end position="521"/>
    </location>
</feature>
<dbReference type="PRINTS" id="PR01463">
    <property type="entry name" value="EAGCHANLFMLY"/>
</dbReference>
<feature type="compositionally biased region" description="Low complexity" evidence="9">
    <location>
        <begin position="229"/>
        <end position="239"/>
    </location>
</feature>
<dbReference type="SUPFAM" id="SSF51206">
    <property type="entry name" value="cAMP-binding domain-like"/>
    <property type="match status" value="1"/>
</dbReference>
<dbReference type="InterPro" id="IPR003938">
    <property type="entry name" value="K_chnl_volt-dep_EAG/ELK/ERG"/>
</dbReference>
<evidence type="ECO:0000256" key="4">
    <source>
        <dbReference type="ARBA" id="ARBA00022989"/>
    </source>
</evidence>
<name>A0AB34IFH6_PRYPA</name>
<accession>A0AB34IFH6</accession>
<keyword evidence="7" id="KW-1071">Ligand-gated ion channel</keyword>
<feature type="region of interest" description="Disordered" evidence="9">
    <location>
        <begin position="48"/>
        <end position="94"/>
    </location>
</feature>
<gene>
    <name evidence="12" type="ORF">AB1Y20_013460</name>
</gene>
<dbReference type="PANTHER" id="PTHR45638:SF11">
    <property type="entry name" value="CYCLIC NUCLEOTIDE-GATED CATION CHANNEL SUBUNIT A"/>
    <property type="match status" value="1"/>
</dbReference>
<evidence type="ECO:0000256" key="3">
    <source>
        <dbReference type="ARBA" id="ARBA00022692"/>
    </source>
</evidence>